<name>A0ABD0KBQ8_9CAEN</name>
<protein>
    <submittedName>
        <fullName evidence="1">Uncharacterized protein</fullName>
    </submittedName>
</protein>
<dbReference type="AlphaFoldDB" id="A0ABD0KBQ8"/>
<accession>A0ABD0KBQ8</accession>
<proteinExistence type="predicted"/>
<evidence type="ECO:0000313" key="2">
    <source>
        <dbReference type="Proteomes" id="UP001519460"/>
    </source>
</evidence>
<reference evidence="1 2" key="1">
    <citation type="journal article" date="2023" name="Sci. Data">
        <title>Genome assembly of the Korean intertidal mud-creeper Batillaria attramentaria.</title>
        <authorList>
            <person name="Patra A.K."/>
            <person name="Ho P.T."/>
            <person name="Jun S."/>
            <person name="Lee S.J."/>
            <person name="Kim Y."/>
            <person name="Won Y.J."/>
        </authorList>
    </citation>
    <scope>NUCLEOTIDE SEQUENCE [LARGE SCALE GENOMIC DNA]</scope>
    <source>
        <strain evidence="1">Wonlab-2016</strain>
    </source>
</reference>
<comment type="caution">
    <text evidence="1">The sequence shown here is derived from an EMBL/GenBank/DDBJ whole genome shotgun (WGS) entry which is preliminary data.</text>
</comment>
<organism evidence="1 2">
    <name type="scientific">Batillaria attramentaria</name>
    <dbReference type="NCBI Taxonomy" id="370345"/>
    <lineage>
        <taxon>Eukaryota</taxon>
        <taxon>Metazoa</taxon>
        <taxon>Spiralia</taxon>
        <taxon>Lophotrochozoa</taxon>
        <taxon>Mollusca</taxon>
        <taxon>Gastropoda</taxon>
        <taxon>Caenogastropoda</taxon>
        <taxon>Sorbeoconcha</taxon>
        <taxon>Cerithioidea</taxon>
        <taxon>Batillariidae</taxon>
        <taxon>Batillaria</taxon>
    </lineage>
</organism>
<evidence type="ECO:0000313" key="1">
    <source>
        <dbReference type="EMBL" id="KAK7484472.1"/>
    </source>
</evidence>
<dbReference type="Proteomes" id="UP001519460">
    <property type="component" value="Unassembled WGS sequence"/>
</dbReference>
<sequence length="98" mass="10809">MSTVFPGVCRLVLADECAHKTVLLLEHSRRLPEEPPVEGLKSLVDRNLDGDLSHRLAAVMSQKDKESTNSTFIDCIVIVLGMPRMPEGSLLPRSLLLT</sequence>
<keyword evidence="2" id="KW-1185">Reference proteome</keyword>
<dbReference type="EMBL" id="JACVVK020000209">
    <property type="protein sequence ID" value="KAK7484472.1"/>
    <property type="molecule type" value="Genomic_DNA"/>
</dbReference>
<gene>
    <name evidence="1" type="ORF">BaRGS_00024228</name>
</gene>